<organism evidence="1 2">
    <name type="scientific">Oesophagostomum dentatum</name>
    <name type="common">Nodular worm</name>
    <dbReference type="NCBI Taxonomy" id="61180"/>
    <lineage>
        <taxon>Eukaryota</taxon>
        <taxon>Metazoa</taxon>
        <taxon>Ecdysozoa</taxon>
        <taxon>Nematoda</taxon>
        <taxon>Chromadorea</taxon>
        <taxon>Rhabditida</taxon>
        <taxon>Rhabditina</taxon>
        <taxon>Rhabditomorpha</taxon>
        <taxon>Strongyloidea</taxon>
        <taxon>Strongylidae</taxon>
        <taxon>Oesophagostomum</taxon>
    </lineage>
</organism>
<protein>
    <submittedName>
        <fullName evidence="1">Uncharacterized protein</fullName>
    </submittedName>
</protein>
<accession>A0A0B1SM77</accession>
<evidence type="ECO:0000313" key="1">
    <source>
        <dbReference type="EMBL" id="KHJ86034.1"/>
    </source>
</evidence>
<reference evidence="1 2" key="1">
    <citation type="submission" date="2014-03" db="EMBL/GenBank/DDBJ databases">
        <title>Draft genome of the hookworm Oesophagostomum dentatum.</title>
        <authorList>
            <person name="Mitreva M."/>
        </authorList>
    </citation>
    <scope>NUCLEOTIDE SEQUENCE [LARGE SCALE GENOMIC DNA]</scope>
    <source>
        <strain evidence="1 2">OD-Hann</strain>
    </source>
</reference>
<keyword evidence="2" id="KW-1185">Reference proteome</keyword>
<dbReference type="Proteomes" id="UP000053660">
    <property type="component" value="Unassembled WGS sequence"/>
</dbReference>
<name>A0A0B1SM77_OESDE</name>
<sequence length="76" mass="9195">MINAFIYWFEEHLFLLPRKYIDNKSVRFPIEESYRRNHKELLNLLRDNTTSIGCAEENCRKHGVNDYRAFCLTDEP</sequence>
<dbReference type="EMBL" id="KN561772">
    <property type="protein sequence ID" value="KHJ86034.1"/>
    <property type="molecule type" value="Genomic_DNA"/>
</dbReference>
<proteinExistence type="predicted"/>
<dbReference type="AlphaFoldDB" id="A0A0B1SM77"/>
<gene>
    <name evidence="1" type="ORF">OESDEN_14228</name>
</gene>
<evidence type="ECO:0000313" key="2">
    <source>
        <dbReference type="Proteomes" id="UP000053660"/>
    </source>
</evidence>